<dbReference type="OrthoDB" id="3692530at2759"/>
<dbReference type="AlphaFoldDB" id="A0A9W8WUR5"/>
<organism evidence="2 3">
    <name type="scientific">Didymella glomerata</name>
    <dbReference type="NCBI Taxonomy" id="749621"/>
    <lineage>
        <taxon>Eukaryota</taxon>
        <taxon>Fungi</taxon>
        <taxon>Dikarya</taxon>
        <taxon>Ascomycota</taxon>
        <taxon>Pezizomycotina</taxon>
        <taxon>Dothideomycetes</taxon>
        <taxon>Pleosporomycetidae</taxon>
        <taxon>Pleosporales</taxon>
        <taxon>Pleosporineae</taxon>
        <taxon>Didymellaceae</taxon>
        <taxon>Didymella</taxon>
    </lineage>
</organism>
<evidence type="ECO:0000313" key="2">
    <source>
        <dbReference type="EMBL" id="KAJ4333611.1"/>
    </source>
</evidence>
<comment type="caution">
    <text evidence="2">The sequence shown here is derived from an EMBL/GenBank/DDBJ whole genome shotgun (WGS) entry which is preliminary data.</text>
</comment>
<evidence type="ECO:0000313" key="3">
    <source>
        <dbReference type="Proteomes" id="UP001140562"/>
    </source>
</evidence>
<keyword evidence="3" id="KW-1185">Reference proteome</keyword>
<evidence type="ECO:0000256" key="1">
    <source>
        <dbReference type="SAM" id="MobiDB-lite"/>
    </source>
</evidence>
<name>A0A9W8WUR5_9PLEO</name>
<gene>
    <name evidence="2" type="ORF">N0V87_007461</name>
</gene>
<reference evidence="2" key="1">
    <citation type="submission" date="2022-10" db="EMBL/GenBank/DDBJ databases">
        <title>Tapping the CABI collections for fungal endophytes: first genome assemblies for Collariella, Neodidymelliopsis, Ascochyta clinopodiicola, Didymella pomorum, Didymosphaeria variabile, Neocosmospora piperis and Neocucurbitaria cava.</title>
        <authorList>
            <person name="Hill R."/>
        </authorList>
    </citation>
    <scope>NUCLEOTIDE SEQUENCE</scope>
    <source>
        <strain evidence="2">IMI 360193</strain>
    </source>
</reference>
<dbReference type="EMBL" id="JAPEUV010000091">
    <property type="protein sequence ID" value="KAJ4333611.1"/>
    <property type="molecule type" value="Genomic_DNA"/>
</dbReference>
<dbReference type="Proteomes" id="UP001140562">
    <property type="component" value="Unassembled WGS sequence"/>
</dbReference>
<protein>
    <submittedName>
        <fullName evidence="2">Uncharacterized protein</fullName>
    </submittedName>
</protein>
<sequence>MAPTKPSKTLLKKLKKSHIRVEGPSGVAYHVTPVKELKDPIERYLPPAGQYYDQSAFGAIDLEQCCVLCLHMKHTGQECKCTEKCILCKTKQHRHRDCSRIYVSIKWWQSHGHHLRKRARLRPIVRERAYLVVAGVYKDWERLEDPVVVNLEHPVVKAFYKGKDAPSALTDLPRELRPKPAAIDLSTGSGVDEASPTTGLGVAIGSAPALTFVETSTGELDSPRNLNASALNSSKTNDFEDRSQTPPVSPEEDDSFLGDLLEDTWQPSTYHEGTRYATVTPLNIRLALATAQQFSTSLQATVSTRNDVRTDSDPRLRVCTPQQDTPGGLQSLSECIITHGSINGANHSLKTEEGCAAYHGELQRAHEEIRAKNRRIRELELALHESEGWTDAVTYRGGQKRPRL</sequence>
<feature type="compositionally biased region" description="Polar residues" evidence="1">
    <location>
        <begin position="216"/>
        <end position="236"/>
    </location>
</feature>
<proteinExistence type="predicted"/>
<feature type="region of interest" description="Disordered" evidence="1">
    <location>
        <begin position="216"/>
        <end position="255"/>
    </location>
</feature>
<accession>A0A9W8WUR5</accession>